<accession>A0A6A7ALC8</accession>
<proteinExistence type="predicted"/>
<evidence type="ECO:0000313" key="2">
    <source>
        <dbReference type="EMBL" id="KAF2833498.1"/>
    </source>
</evidence>
<dbReference type="OrthoDB" id="2251794at2759"/>
<organism evidence="2 3">
    <name type="scientific">Ophiobolus disseminans</name>
    <dbReference type="NCBI Taxonomy" id="1469910"/>
    <lineage>
        <taxon>Eukaryota</taxon>
        <taxon>Fungi</taxon>
        <taxon>Dikarya</taxon>
        <taxon>Ascomycota</taxon>
        <taxon>Pezizomycotina</taxon>
        <taxon>Dothideomycetes</taxon>
        <taxon>Pleosporomycetidae</taxon>
        <taxon>Pleosporales</taxon>
        <taxon>Pleosporineae</taxon>
        <taxon>Phaeosphaeriaceae</taxon>
        <taxon>Ophiobolus</taxon>
    </lineage>
</organism>
<name>A0A6A7ALC8_9PLEO</name>
<dbReference type="InterPro" id="IPR036365">
    <property type="entry name" value="PGBD-like_sf"/>
</dbReference>
<reference evidence="2" key="1">
    <citation type="journal article" date="2020" name="Stud. Mycol.">
        <title>101 Dothideomycetes genomes: a test case for predicting lifestyles and emergence of pathogens.</title>
        <authorList>
            <person name="Haridas S."/>
            <person name="Albert R."/>
            <person name="Binder M."/>
            <person name="Bloem J."/>
            <person name="Labutti K."/>
            <person name="Salamov A."/>
            <person name="Andreopoulos B."/>
            <person name="Baker S."/>
            <person name="Barry K."/>
            <person name="Bills G."/>
            <person name="Bluhm B."/>
            <person name="Cannon C."/>
            <person name="Castanera R."/>
            <person name="Culley D."/>
            <person name="Daum C."/>
            <person name="Ezra D."/>
            <person name="Gonzalez J."/>
            <person name="Henrissat B."/>
            <person name="Kuo A."/>
            <person name="Liang C."/>
            <person name="Lipzen A."/>
            <person name="Lutzoni F."/>
            <person name="Magnuson J."/>
            <person name="Mondo S."/>
            <person name="Nolan M."/>
            <person name="Ohm R."/>
            <person name="Pangilinan J."/>
            <person name="Park H.-J."/>
            <person name="Ramirez L."/>
            <person name="Alfaro M."/>
            <person name="Sun H."/>
            <person name="Tritt A."/>
            <person name="Yoshinaga Y."/>
            <person name="Zwiers L.-H."/>
            <person name="Turgeon B."/>
            <person name="Goodwin S."/>
            <person name="Spatafora J."/>
            <person name="Crous P."/>
            <person name="Grigoriev I."/>
        </authorList>
    </citation>
    <scope>NUCLEOTIDE SEQUENCE</scope>
    <source>
        <strain evidence="2">CBS 113818</strain>
    </source>
</reference>
<sequence>MATLKYPPFKANATINEVANGRQTLKRGSQGEAVRLVQKALIDLAFSMPSGADGSFGGQTHAAVVQFQNKWGLTADGICGRETVAVLDVSIATHHGFIPNPTPQPVPASELQTLRFWINAFIPDPSISPDVKPAPGASAGGSMVTVPWPFNAYLKRCCK</sequence>
<dbReference type="Proteomes" id="UP000799424">
    <property type="component" value="Unassembled WGS sequence"/>
</dbReference>
<feature type="domain" description="Peptidoglycan binding-like" evidence="1">
    <location>
        <begin position="30"/>
        <end position="87"/>
    </location>
</feature>
<dbReference type="InterPro" id="IPR036366">
    <property type="entry name" value="PGBDSf"/>
</dbReference>
<evidence type="ECO:0000259" key="1">
    <source>
        <dbReference type="Pfam" id="PF01471"/>
    </source>
</evidence>
<dbReference type="SUPFAM" id="SSF47090">
    <property type="entry name" value="PGBD-like"/>
    <property type="match status" value="1"/>
</dbReference>
<dbReference type="InterPro" id="IPR002477">
    <property type="entry name" value="Peptidoglycan-bd-like"/>
</dbReference>
<dbReference type="Pfam" id="PF01471">
    <property type="entry name" value="PG_binding_1"/>
    <property type="match status" value="1"/>
</dbReference>
<dbReference type="EMBL" id="MU006216">
    <property type="protein sequence ID" value="KAF2833498.1"/>
    <property type="molecule type" value="Genomic_DNA"/>
</dbReference>
<evidence type="ECO:0000313" key="3">
    <source>
        <dbReference type="Proteomes" id="UP000799424"/>
    </source>
</evidence>
<keyword evidence="3" id="KW-1185">Reference proteome</keyword>
<dbReference type="AlphaFoldDB" id="A0A6A7ALC8"/>
<dbReference type="Gene3D" id="1.10.101.10">
    <property type="entry name" value="PGBD-like superfamily/PGBD"/>
    <property type="match status" value="1"/>
</dbReference>
<gene>
    <name evidence="2" type="ORF">CC86DRAFT_10753</name>
</gene>
<protein>
    <recommendedName>
        <fullName evidence="1">Peptidoglycan binding-like domain-containing protein</fullName>
    </recommendedName>
</protein>